<evidence type="ECO:0008006" key="3">
    <source>
        <dbReference type="Google" id="ProtNLM"/>
    </source>
</evidence>
<sequence length="87" mass="9702">MIGANGVQVPSKTIWKGVGKERIDVENPNPGQRAGQLHYQGNQGNKYYYDSISNTFPDAPKKVNELLKDSSFKNAIDKGMKQYLGEK</sequence>
<accession>A0A7C9KP14</accession>
<organism evidence="1 2">
    <name type="scientific">Photorhabdus khanii</name>
    <dbReference type="NCBI Taxonomy" id="1004150"/>
    <lineage>
        <taxon>Bacteria</taxon>
        <taxon>Pseudomonadati</taxon>
        <taxon>Pseudomonadota</taxon>
        <taxon>Gammaproteobacteria</taxon>
        <taxon>Enterobacterales</taxon>
        <taxon>Morganellaceae</taxon>
        <taxon>Photorhabdus</taxon>
    </lineage>
</organism>
<protein>
    <recommendedName>
        <fullName evidence="3">Filamentous hemagglutinin</fullName>
    </recommendedName>
</protein>
<comment type="caution">
    <text evidence="1">The sequence shown here is derived from an EMBL/GenBank/DDBJ whole genome shotgun (WGS) entry which is preliminary data.</text>
</comment>
<proteinExistence type="predicted"/>
<dbReference type="EMBL" id="WHZZ01000001">
    <property type="protein sequence ID" value="MQL46486.1"/>
    <property type="molecule type" value="Genomic_DNA"/>
</dbReference>
<dbReference type="Proteomes" id="UP000481739">
    <property type="component" value="Unassembled WGS sequence"/>
</dbReference>
<dbReference type="RefSeq" id="WP_152961583.1">
    <property type="nucleotide sequence ID" value="NZ_CAWOZU010000011.1"/>
</dbReference>
<evidence type="ECO:0000313" key="1">
    <source>
        <dbReference type="EMBL" id="MQL46486.1"/>
    </source>
</evidence>
<evidence type="ECO:0000313" key="2">
    <source>
        <dbReference type="Proteomes" id="UP000481739"/>
    </source>
</evidence>
<name>A0A7C9KP14_9GAMM</name>
<gene>
    <name evidence="1" type="ORF">GEA64_00070</name>
</gene>
<dbReference type="AlphaFoldDB" id="A0A7C9KP14"/>
<reference evidence="1 2" key="1">
    <citation type="journal article" date="2019" name="Nature">
        <title>A new antibiotic selectively kills Gram-negative pathogens.</title>
        <authorList>
            <person name="Imai Y."/>
            <person name="Meyer K.J."/>
            <person name="Iinishi A."/>
            <person name="Favre-Godal Q."/>
            <person name="Green R."/>
            <person name="Manuse S."/>
            <person name="Caboni M."/>
            <person name="Mori M."/>
            <person name="Niles S."/>
            <person name="Ghiglieri M."/>
            <person name="Honrao C."/>
            <person name="Ma X."/>
            <person name="Guo J.J."/>
            <person name="Makriyannis A."/>
            <person name="Linares-Otoya L."/>
            <person name="Boehringer N."/>
            <person name="Wuisan Z.G."/>
            <person name="Kaur H."/>
            <person name="Wu R."/>
            <person name="Mateus A."/>
            <person name="Typas A."/>
            <person name="Savitski M.M."/>
            <person name="Espinoza J.L."/>
            <person name="O'Rourke A."/>
            <person name="Nelson K.E."/>
            <person name="Hiller S."/>
            <person name="Noinaj N."/>
            <person name="Schaeberle T.F."/>
            <person name="D'Onofrio A."/>
            <person name="Lewis K."/>
        </authorList>
    </citation>
    <scope>NUCLEOTIDE SEQUENCE [LARGE SCALE GENOMIC DNA]</scope>
    <source>
        <strain evidence="1 2">HGB 1456</strain>
    </source>
</reference>